<accession>R7ULK5</accession>
<dbReference type="Proteomes" id="UP000014760">
    <property type="component" value="Unassembled WGS sequence"/>
</dbReference>
<keyword evidence="4 5" id="KW-0472">Membrane</keyword>
<reference evidence="9" key="1">
    <citation type="submission" date="2012-12" db="EMBL/GenBank/DDBJ databases">
        <authorList>
            <person name="Hellsten U."/>
            <person name="Grimwood J."/>
            <person name="Chapman J.A."/>
            <person name="Shapiro H."/>
            <person name="Aerts A."/>
            <person name="Otillar R.P."/>
            <person name="Terry A.Y."/>
            <person name="Boore J.L."/>
            <person name="Simakov O."/>
            <person name="Marletaz F."/>
            <person name="Cho S.-J."/>
            <person name="Edsinger-Gonzales E."/>
            <person name="Havlak P."/>
            <person name="Kuo D.-H."/>
            <person name="Larsson T."/>
            <person name="Lv J."/>
            <person name="Arendt D."/>
            <person name="Savage R."/>
            <person name="Osoegawa K."/>
            <person name="de Jong P."/>
            <person name="Lindberg D.R."/>
            <person name="Seaver E.C."/>
            <person name="Weisblat D.A."/>
            <person name="Putnam N.H."/>
            <person name="Grigoriev I.V."/>
            <person name="Rokhsar D.S."/>
        </authorList>
    </citation>
    <scope>NUCLEOTIDE SEQUENCE</scope>
    <source>
        <strain evidence="9">I ESC-2004</strain>
    </source>
</reference>
<dbReference type="EMBL" id="AMQN01001469">
    <property type="status" value="NOT_ANNOTATED_CDS"/>
    <property type="molecule type" value="Genomic_DNA"/>
</dbReference>
<dbReference type="InterPro" id="IPR004853">
    <property type="entry name" value="Sugar_P_trans_dom"/>
</dbReference>
<dbReference type="OMA" id="CVIIFNP"/>
<dbReference type="InterPro" id="IPR050186">
    <property type="entry name" value="TPT_transporter"/>
</dbReference>
<feature type="transmembrane region" description="Helical" evidence="5">
    <location>
        <begin position="174"/>
        <end position="192"/>
    </location>
</feature>
<evidence type="ECO:0000256" key="3">
    <source>
        <dbReference type="ARBA" id="ARBA00022989"/>
    </source>
</evidence>
<evidence type="ECO:0000313" key="8">
    <source>
        <dbReference type="EnsemblMetazoa" id="CapteP187616"/>
    </source>
</evidence>
<comment type="subcellular location">
    <subcellularLocation>
        <location evidence="1">Membrane</location>
        <topology evidence="1">Multi-pass membrane protein</topology>
    </subcellularLocation>
</comment>
<sequence length="342" mass="37747">MQKGINTCSSVGNYVQIIGVVLLYWTISISLVFANKYLVGNTANNLQDISLLVAWLQCVLTVLLIFGSRFVRALITQDWRVLAFPLHLLRSRPLLLMTLSFVAMLSFNNLCLHNVHVSFYQVARSLTLIFTVVLSVLVLRRPVSLRVMACCTLVVNGFILGVDQESLMGTLSSSGLLYGISSSLFVALNGIFTKQALEVTQGDAVQLTLLSNINAVLLFVPVLLATNQFRHFAENDNISYNFCLFLIGTGVLGFFIAWISALQIHLTSPVSHHISSNTKAVLQTILAVVYFGESRSPLWWLSVGMVVMGATAYALVRLWEERQDAKKHLSGSLSKIQSDPSC</sequence>
<keyword evidence="9" id="KW-1185">Reference proteome</keyword>
<dbReference type="EnsemblMetazoa" id="CapteT187616">
    <property type="protein sequence ID" value="CapteP187616"/>
    <property type="gene ID" value="CapteG187616"/>
</dbReference>
<proteinExistence type="predicted"/>
<reference evidence="8" key="3">
    <citation type="submission" date="2015-06" db="UniProtKB">
        <authorList>
            <consortium name="EnsemblMetazoa"/>
        </authorList>
    </citation>
    <scope>IDENTIFICATION</scope>
</reference>
<feature type="transmembrane region" description="Helical" evidence="5">
    <location>
        <begin position="121"/>
        <end position="138"/>
    </location>
</feature>
<evidence type="ECO:0000256" key="2">
    <source>
        <dbReference type="ARBA" id="ARBA00022692"/>
    </source>
</evidence>
<keyword evidence="3 5" id="KW-1133">Transmembrane helix</keyword>
<dbReference type="InterPro" id="IPR037185">
    <property type="entry name" value="EmrE-like"/>
</dbReference>
<dbReference type="SUPFAM" id="SSF103481">
    <property type="entry name" value="Multidrug resistance efflux transporter EmrE"/>
    <property type="match status" value="1"/>
</dbReference>
<evidence type="ECO:0000256" key="4">
    <source>
        <dbReference type="ARBA" id="ARBA00023136"/>
    </source>
</evidence>
<evidence type="ECO:0000313" key="9">
    <source>
        <dbReference type="Proteomes" id="UP000014760"/>
    </source>
</evidence>
<dbReference type="EMBL" id="KB302615">
    <property type="protein sequence ID" value="ELU04157.1"/>
    <property type="molecule type" value="Genomic_DNA"/>
</dbReference>
<evidence type="ECO:0000259" key="6">
    <source>
        <dbReference type="Pfam" id="PF03151"/>
    </source>
</evidence>
<feature type="transmembrane region" description="Helical" evidence="5">
    <location>
        <begin position="12"/>
        <end position="34"/>
    </location>
</feature>
<feature type="transmembrane region" description="Helical" evidence="5">
    <location>
        <begin position="238"/>
        <end position="262"/>
    </location>
</feature>
<dbReference type="HOGENOM" id="CLU_044894_1_0_1"/>
<gene>
    <name evidence="7" type="ORF">CAPTEDRAFT_187616</name>
</gene>
<protein>
    <recommendedName>
        <fullName evidence="6">Sugar phosphate transporter domain-containing protein</fullName>
    </recommendedName>
</protein>
<feature type="domain" description="Sugar phosphate transporter" evidence="6">
    <location>
        <begin position="18"/>
        <end position="313"/>
    </location>
</feature>
<name>R7ULK5_CAPTE</name>
<feature type="transmembrane region" description="Helical" evidence="5">
    <location>
        <begin position="204"/>
        <end position="226"/>
    </location>
</feature>
<feature type="transmembrane region" description="Helical" evidence="5">
    <location>
        <begin position="298"/>
        <end position="319"/>
    </location>
</feature>
<reference evidence="7 9" key="2">
    <citation type="journal article" date="2013" name="Nature">
        <title>Insights into bilaterian evolution from three spiralian genomes.</title>
        <authorList>
            <person name="Simakov O."/>
            <person name="Marletaz F."/>
            <person name="Cho S.J."/>
            <person name="Edsinger-Gonzales E."/>
            <person name="Havlak P."/>
            <person name="Hellsten U."/>
            <person name="Kuo D.H."/>
            <person name="Larsson T."/>
            <person name="Lv J."/>
            <person name="Arendt D."/>
            <person name="Savage R."/>
            <person name="Osoegawa K."/>
            <person name="de Jong P."/>
            <person name="Grimwood J."/>
            <person name="Chapman J.A."/>
            <person name="Shapiro H."/>
            <person name="Aerts A."/>
            <person name="Otillar R.P."/>
            <person name="Terry A.Y."/>
            <person name="Boore J.L."/>
            <person name="Grigoriev I.V."/>
            <person name="Lindberg D.R."/>
            <person name="Seaver E.C."/>
            <person name="Weisblat D.A."/>
            <person name="Putnam N.H."/>
            <person name="Rokhsar D.S."/>
        </authorList>
    </citation>
    <scope>NUCLEOTIDE SEQUENCE</scope>
    <source>
        <strain evidence="7 9">I ESC-2004</strain>
    </source>
</reference>
<organism evidence="7">
    <name type="scientific">Capitella teleta</name>
    <name type="common">Polychaete worm</name>
    <dbReference type="NCBI Taxonomy" id="283909"/>
    <lineage>
        <taxon>Eukaryota</taxon>
        <taxon>Metazoa</taxon>
        <taxon>Spiralia</taxon>
        <taxon>Lophotrochozoa</taxon>
        <taxon>Annelida</taxon>
        <taxon>Polychaeta</taxon>
        <taxon>Sedentaria</taxon>
        <taxon>Scolecida</taxon>
        <taxon>Capitellidae</taxon>
        <taxon>Capitella</taxon>
    </lineage>
</organism>
<feature type="transmembrane region" description="Helical" evidence="5">
    <location>
        <begin position="54"/>
        <end position="74"/>
    </location>
</feature>
<dbReference type="OrthoDB" id="5547497at2759"/>
<evidence type="ECO:0000256" key="1">
    <source>
        <dbReference type="ARBA" id="ARBA00004141"/>
    </source>
</evidence>
<feature type="transmembrane region" description="Helical" evidence="5">
    <location>
        <begin position="94"/>
        <end position="115"/>
    </location>
</feature>
<dbReference type="AlphaFoldDB" id="R7ULK5"/>
<dbReference type="PANTHER" id="PTHR11132">
    <property type="entry name" value="SOLUTE CARRIER FAMILY 35"/>
    <property type="match status" value="1"/>
</dbReference>
<dbReference type="Pfam" id="PF03151">
    <property type="entry name" value="TPT"/>
    <property type="match status" value="1"/>
</dbReference>
<keyword evidence="2 5" id="KW-0812">Transmembrane</keyword>
<evidence type="ECO:0000256" key="5">
    <source>
        <dbReference type="SAM" id="Phobius"/>
    </source>
</evidence>
<evidence type="ECO:0000313" key="7">
    <source>
        <dbReference type="EMBL" id="ELU04157.1"/>
    </source>
</evidence>
<dbReference type="GO" id="GO:0016020">
    <property type="term" value="C:membrane"/>
    <property type="evidence" value="ECO:0007669"/>
    <property type="project" value="UniProtKB-SubCell"/>
</dbReference>